<gene>
    <name evidence="2" type="ORF">HPB52_021600</name>
</gene>
<dbReference type="Proteomes" id="UP000821837">
    <property type="component" value="Chromosome 11"/>
</dbReference>
<proteinExistence type="predicted"/>
<feature type="region of interest" description="Disordered" evidence="1">
    <location>
        <begin position="1"/>
        <end position="38"/>
    </location>
</feature>
<organism evidence="2 3">
    <name type="scientific">Rhipicephalus sanguineus</name>
    <name type="common">Brown dog tick</name>
    <name type="synonym">Ixodes sanguineus</name>
    <dbReference type="NCBI Taxonomy" id="34632"/>
    <lineage>
        <taxon>Eukaryota</taxon>
        <taxon>Metazoa</taxon>
        <taxon>Ecdysozoa</taxon>
        <taxon>Arthropoda</taxon>
        <taxon>Chelicerata</taxon>
        <taxon>Arachnida</taxon>
        <taxon>Acari</taxon>
        <taxon>Parasitiformes</taxon>
        <taxon>Ixodida</taxon>
        <taxon>Ixodoidea</taxon>
        <taxon>Ixodidae</taxon>
        <taxon>Rhipicephalinae</taxon>
        <taxon>Rhipicephalus</taxon>
        <taxon>Rhipicephalus</taxon>
    </lineage>
</organism>
<keyword evidence="3" id="KW-1185">Reference proteome</keyword>
<sequence>MTASRAASGDVGEANDQVVQTASDNNGASKKGGGVFPDGVTLEDYANVDVGVQACGVATDTEIIQATFPQEVTTEDPSVLSGEESEASDELPLVSSTPPNATEVASVLDLAMCHCR</sequence>
<feature type="region of interest" description="Disordered" evidence="1">
    <location>
        <begin position="71"/>
        <end position="99"/>
    </location>
</feature>
<reference evidence="2" key="1">
    <citation type="journal article" date="2020" name="Cell">
        <title>Large-Scale Comparative Analyses of Tick Genomes Elucidate Their Genetic Diversity and Vector Capacities.</title>
        <authorList>
            <consortium name="Tick Genome and Microbiome Consortium (TIGMIC)"/>
            <person name="Jia N."/>
            <person name="Wang J."/>
            <person name="Shi W."/>
            <person name="Du L."/>
            <person name="Sun Y."/>
            <person name="Zhan W."/>
            <person name="Jiang J.F."/>
            <person name="Wang Q."/>
            <person name="Zhang B."/>
            <person name="Ji P."/>
            <person name="Bell-Sakyi L."/>
            <person name="Cui X.M."/>
            <person name="Yuan T.T."/>
            <person name="Jiang B.G."/>
            <person name="Yang W.F."/>
            <person name="Lam T.T."/>
            <person name="Chang Q.C."/>
            <person name="Ding S.J."/>
            <person name="Wang X.J."/>
            <person name="Zhu J.G."/>
            <person name="Ruan X.D."/>
            <person name="Zhao L."/>
            <person name="Wei J.T."/>
            <person name="Ye R.Z."/>
            <person name="Que T.C."/>
            <person name="Du C.H."/>
            <person name="Zhou Y.H."/>
            <person name="Cheng J.X."/>
            <person name="Dai P.F."/>
            <person name="Guo W.B."/>
            <person name="Han X.H."/>
            <person name="Huang E.J."/>
            <person name="Li L.F."/>
            <person name="Wei W."/>
            <person name="Gao Y.C."/>
            <person name="Liu J.Z."/>
            <person name="Shao H.Z."/>
            <person name="Wang X."/>
            <person name="Wang C.C."/>
            <person name="Yang T.C."/>
            <person name="Huo Q.B."/>
            <person name="Li W."/>
            <person name="Chen H.Y."/>
            <person name="Chen S.E."/>
            <person name="Zhou L.G."/>
            <person name="Ni X.B."/>
            <person name="Tian J.H."/>
            <person name="Sheng Y."/>
            <person name="Liu T."/>
            <person name="Pan Y.S."/>
            <person name="Xia L.Y."/>
            <person name="Li J."/>
            <person name="Zhao F."/>
            <person name="Cao W.C."/>
        </authorList>
    </citation>
    <scope>NUCLEOTIDE SEQUENCE</scope>
    <source>
        <strain evidence="2">Rsan-2018</strain>
    </source>
</reference>
<dbReference type="AlphaFoldDB" id="A0A9D4QCD0"/>
<evidence type="ECO:0000313" key="3">
    <source>
        <dbReference type="Proteomes" id="UP000821837"/>
    </source>
</evidence>
<evidence type="ECO:0000313" key="2">
    <source>
        <dbReference type="EMBL" id="KAH7973103.1"/>
    </source>
</evidence>
<reference evidence="2" key="2">
    <citation type="submission" date="2021-09" db="EMBL/GenBank/DDBJ databases">
        <authorList>
            <person name="Jia N."/>
            <person name="Wang J."/>
            <person name="Shi W."/>
            <person name="Du L."/>
            <person name="Sun Y."/>
            <person name="Zhan W."/>
            <person name="Jiang J."/>
            <person name="Wang Q."/>
            <person name="Zhang B."/>
            <person name="Ji P."/>
            <person name="Sakyi L.B."/>
            <person name="Cui X."/>
            <person name="Yuan T."/>
            <person name="Jiang B."/>
            <person name="Yang W."/>
            <person name="Lam T.T.-Y."/>
            <person name="Chang Q."/>
            <person name="Ding S."/>
            <person name="Wang X."/>
            <person name="Zhu J."/>
            <person name="Ruan X."/>
            <person name="Zhao L."/>
            <person name="Wei J."/>
            <person name="Que T."/>
            <person name="Du C."/>
            <person name="Cheng J."/>
            <person name="Dai P."/>
            <person name="Han X."/>
            <person name="Huang E."/>
            <person name="Gao Y."/>
            <person name="Liu J."/>
            <person name="Shao H."/>
            <person name="Ye R."/>
            <person name="Li L."/>
            <person name="Wei W."/>
            <person name="Wang X."/>
            <person name="Wang C."/>
            <person name="Huo Q."/>
            <person name="Li W."/>
            <person name="Guo W."/>
            <person name="Chen H."/>
            <person name="Chen S."/>
            <person name="Zhou L."/>
            <person name="Zhou L."/>
            <person name="Ni X."/>
            <person name="Tian J."/>
            <person name="Zhou Y."/>
            <person name="Sheng Y."/>
            <person name="Liu T."/>
            <person name="Pan Y."/>
            <person name="Xia L."/>
            <person name="Li J."/>
            <person name="Zhao F."/>
            <person name="Cao W."/>
        </authorList>
    </citation>
    <scope>NUCLEOTIDE SEQUENCE</scope>
    <source>
        <strain evidence="2">Rsan-2018</strain>
        <tissue evidence="2">Larvae</tissue>
    </source>
</reference>
<dbReference type="EMBL" id="JABSTV010001247">
    <property type="protein sequence ID" value="KAH7973103.1"/>
    <property type="molecule type" value="Genomic_DNA"/>
</dbReference>
<feature type="compositionally biased region" description="Polar residues" evidence="1">
    <location>
        <begin position="17"/>
        <end position="28"/>
    </location>
</feature>
<name>A0A9D4QCD0_RHISA</name>
<accession>A0A9D4QCD0</accession>
<comment type="caution">
    <text evidence="2">The sequence shown here is derived from an EMBL/GenBank/DDBJ whole genome shotgun (WGS) entry which is preliminary data.</text>
</comment>
<protein>
    <submittedName>
        <fullName evidence="2">Uncharacterized protein</fullName>
    </submittedName>
</protein>
<evidence type="ECO:0000256" key="1">
    <source>
        <dbReference type="SAM" id="MobiDB-lite"/>
    </source>
</evidence>